<dbReference type="RefSeq" id="WP_130355628.1">
    <property type="nucleotide sequence ID" value="NZ_SGXC01000001.1"/>
</dbReference>
<feature type="domain" description="Gfo/Idh/MocA-like oxidoreductase N-terminal" evidence="2">
    <location>
        <begin position="9"/>
        <end position="127"/>
    </location>
</feature>
<dbReference type="SUPFAM" id="SSF51735">
    <property type="entry name" value="NAD(P)-binding Rossmann-fold domains"/>
    <property type="match status" value="1"/>
</dbReference>
<dbReference type="EMBL" id="SGXC01000001">
    <property type="protein sequence ID" value="RZS84243.1"/>
    <property type="molecule type" value="Genomic_DNA"/>
</dbReference>
<comment type="caution">
    <text evidence="4">The sequence shown here is derived from an EMBL/GenBank/DDBJ whole genome shotgun (WGS) entry which is preliminary data.</text>
</comment>
<dbReference type="InterPro" id="IPR051450">
    <property type="entry name" value="Gfo/Idh/MocA_Oxidoreductases"/>
</dbReference>
<evidence type="ECO:0000259" key="3">
    <source>
        <dbReference type="Pfam" id="PF22725"/>
    </source>
</evidence>
<dbReference type="Pfam" id="PF01408">
    <property type="entry name" value="GFO_IDH_MocA"/>
    <property type="match status" value="1"/>
</dbReference>
<organism evidence="4 5">
    <name type="scientific">Pigmentiphaga kullae</name>
    <dbReference type="NCBI Taxonomy" id="151784"/>
    <lineage>
        <taxon>Bacteria</taxon>
        <taxon>Pseudomonadati</taxon>
        <taxon>Pseudomonadota</taxon>
        <taxon>Betaproteobacteria</taxon>
        <taxon>Burkholderiales</taxon>
        <taxon>Alcaligenaceae</taxon>
        <taxon>Pigmentiphaga</taxon>
    </lineage>
</organism>
<dbReference type="SUPFAM" id="SSF55347">
    <property type="entry name" value="Glyceraldehyde-3-phosphate dehydrogenase-like, C-terminal domain"/>
    <property type="match status" value="1"/>
</dbReference>
<gene>
    <name evidence="4" type="ORF">EV675_0255</name>
</gene>
<dbReference type="OrthoDB" id="9793050at2"/>
<sequence>MSVALSPPLRVGVAGLGRAFSLMLPTFLGDVRLQLVAACDTRETARAQFARDFDAPTYDSIEGLVADSNVEVVYIASPHQFHAEHTRLAAAHGKHVLVEKPMALSLEACDAMIDACRQAGVHLLVGHCHSFDAPYLAAREEVSSGRLGAVRMIQAMNYTDYLLRPRRPEELMTSEGGGAVFSQAAHQVDIVRLLAGSRATRLRAAVGNWDPARPTEGAYSALLWFENGAYASLSYNGYGHFDSDEWMDWTGEMGQTKDPSAYGSARRKLDTVASAQEEAELKAKSTYGGPSYQPPKPAGPEQNRSWYQHFGPIIVSLDQGDLRPMPHGIQVYGHYTKDWIPLPQPTVPRAEVIDELIGAVRNGVPPLHDGVWAKATLEICIAMLNSDSQGQDVLLVHQGS</sequence>
<dbReference type="InterPro" id="IPR036291">
    <property type="entry name" value="NAD(P)-bd_dom_sf"/>
</dbReference>
<evidence type="ECO:0000313" key="4">
    <source>
        <dbReference type="EMBL" id="RZS84243.1"/>
    </source>
</evidence>
<dbReference type="AlphaFoldDB" id="A0A4Q7NHC1"/>
<feature type="region of interest" description="Disordered" evidence="1">
    <location>
        <begin position="282"/>
        <end position="303"/>
    </location>
</feature>
<evidence type="ECO:0000259" key="2">
    <source>
        <dbReference type="Pfam" id="PF01408"/>
    </source>
</evidence>
<proteinExistence type="predicted"/>
<dbReference type="GO" id="GO:0000166">
    <property type="term" value="F:nucleotide binding"/>
    <property type="evidence" value="ECO:0007669"/>
    <property type="project" value="InterPro"/>
</dbReference>
<reference evidence="4 5" key="1">
    <citation type="submission" date="2019-02" db="EMBL/GenBank/DDBJ databases">
        <title>Genomic Encyclopedia of Type Strains, Phase IV (KMG-IV): sequencing the most valuable type-strain genomes for metagenomic binning, comparative biology and taxonomic classification.</title>
        <authorList>
            <person name="Goeker M."/>
        </authorList>
    </citation>
    <scope>NUCLEOTIDE SEQUENCE [LARGE SCALE GENOMIC DNA]</scope>
    <source>
        <strain evidence="4 5">K24</strain>
    </source>
</reference>
<protein>
    <submittedName>
        <fullName evidence="4">Phthalate 4,5-cis-dihydrodiol dehydrogenase</fullName>
    </submittedName>
</protein>
<dbReference type="Proteomes" id="UP000292445">
    <property type="component" value="Unassembled WGS sequence"/>
</dbReference>
<dbReference type="InterPro" id="IPR055170">
    <property type="entry name" value="GFO_IDH_MocA-like_dom"/>
</dbReference>
<evidence type="ECO:0000256" key="1">
    <source>
        <dbReference type="SAM" id="MobiDB-lite"/>
    </source>
</evidence>
<dbReference type="Pfam" id="PF22725">
    <property type="entry name" value="GFO_IDH_MocA_C3"/>
    <property type="match status" value="1"/>
</dbReference>
<keyword evidence="5" id="KW-1185">Reference proteome</keyword>
<feature type="domain" description="GFO/IDH/MocA-like oxidoreductase" evidence="3">
    <location>
        <begin position="135"/>
        <end position="254"/>
    </location>
</feature>
<name>A0A4Q7NHC1_9BURK</name>
<dbReference type="PANTHER" id="PTHR43377:SF1">
    <property type="entry name" value="BILIVERDIN REDUCTASE A"/>
    <property type="match status" value="1"/>
</dbReference>
<dbReference type="InterPro" id="IPR000683">
    <property type="entry name" value="Gfo/Idh/MocA-like_OxRdtase_N"/>
</dbReference>
<dbReference type="PANTHER" id="PTHR43377">
    <property type="entry name" value="BILIVERDIN REDUCTASE A"/>
    <property type="match status" value="1"/>
</dbReference>
<evidence type="ECO:0000313" key="5">
    <source>
        <dbReference type="Proteomes" id="UP000292445"/>
    </source>
</evidence>
<dbReference type="Gene3D" id="3.30.360.10">
    <property type="entry name" value="Dihydrodipicolinate Reductase, domain 2"/>
    <property type="match status" value="1"/>
</dbReference>
<dbReference type="Gene3D" id="3.40.50.720">
    <property type="entry name" value="NAD(P)-binding Rossmann-like Domain"/>
    <property type="match status" value="1"/>
</dbReference>
<accession>A0A4Q7NHC1</accession>